<dbReference type="PROSITE" id="PS50135">
    <property type="entry name" value="ZF_ZZ_2"/>
    <property type="match status" value="1"/>
</dbReference>
<keyword evidence="5 10" id="KW-0378">Hydrolase</keyword>
<dbReference type="InterPro" id="IPR022684">
    <property type="entry name" value="Calpain_cysteine_protease"/>
</dbReference>
<dbReference type="InParanoid" id="A0A165SLD8"/>
<dbReference type="Pfam" id="PF00569">
    <property type="entry name" value="ZZ"/>
    <property type="match status" value="1"/>
</dbReference>
<evidence type="ECO:0000256" key="3">
    <source>
        <dbReference type="ARBA" id="ARBA00022723"/>
    </source>
</evidence>
<dbReference type="Proteomes" id="UP000076761">
    <property type="component" value="Unassembled WGS sequence"/>
</dbReference>
<evidence type="ECO:0000256" key="10">
    <source>
        <dbReference type="PROSITE-ProRule" id="PRU00239"/>
    </source>
</evidence>
<feature type="active site" evidence="8 10">
    <location>
        <position position="314"/>
    </location>
</feature>
<dbReference type="InterPro" id="IPR038765">
    <property type="entry name" value="Papain-like_cys_pep_sf"/>
</dbReference>
<dbReference type="PANTHER" id="PTHR10183:SF379">
    <property type="entry name" value="CALPAIN-5"/>
    <property type="match status" value="1"/>
</dbReference>
<feature type="domain" description="ZZ-type" evidence="12">
    <location>
        <begin position="678"/>
        <end position="733"/>
    </location>
</feature>
<dbReference type="Pfam" id="PF00648">
    <property type="entry name" value="Peptidase_C2"/>
    <property type="match status" value="1"/>
</dbReference>
<dbReference type="GO" id="GO:0008270">
    <property type="term" value="F:zinc ion binding"/>
    <property type="evidence" value="ECO:0007669"/>
    <property type="project" value="UniProtKB-KW"/>
</dbReference>
<feature type="active site" evidence="8 10">
    <location>
        <position position="127"/>
    </location>
</feature>
<dbReference type="EMBL" id="KV425572">
    <property type="protein sequence ID" value="KZT25338.1"/>
    <property type="molecule type" value="Genomic_DNA"/>
</dbReference>
<feature type="region of interest" description="Disordered" evidence="11">
    <location>
        <begin position="1"/>
        <end position="20"/>
    </location>
</feature>
<dbReference type="PANTHER" id="PTHR10183">
    <property type="entry name" value="CALPAIN"/>
    <property type="match status" value="1"/>
</dbReference>
<evidence type="ECO:0000256" key="11">
    <source>
        <dbReference type="SAM" id="MobiDB-lite"/>
    </source>
</evidence>
<feature type="domain" description="Calpain catalytic" evidence="13">
    <location>
        <begin position="62"/>
        <end position="405"/>
    </location>
</feature>
<evidence type="ECO:0000256" key="8">
    <source>
        <dbReference type="PIRSR" id="PIRSR622684-1"/>
    </source>
</evidence>
<dbReference type="GO" id="GO:0004198">
    <property type="term" value="F:calcium-dependent cysteine-type endopeptidase activity"/>
    <property type="evidence" value="ECO:0007669"/>
    <property type="project" value="InterPro"/>
</dbReference>
<proteinExistence type="inferred from homology"/>
<evidence type="ECO:0000256" key="2">
    <source>
        <dbReference type="ARBA" id="ARBA00022670"/>
    </source>
</evidence>
<evidence type="ECO:0000313" key="14">
    <source>
        <dbReference type="EMBL" id="KZT25338.1"/>
    </source>
</evidence>
<evidence type="ECO:0000256" key="7">
    <source>
        <dbReference type="ARBA" id="ARBA00022833"/>
    </source>
</evidence>
<reference evidence="14 15" key="1">
    <citation type="journal article" date="2016" name="Mol. Biol. Evol.">
        <title>Comparative Genomics of Early-Diverging Mushroom-Forming Fungi Provides Insights into the Origins of Lignocellulose Decay Capabilities.</title>
        <authorList>
            <person name="Nagy L.G."/>
            <person name="Riley R."/>
            <person name="Tritt A."/>
            <person name="Adam C."/>
            <person name="Daum C."/>
            <person name="Floudas D."/>
            <person name="Sun H."/>
            <person name="Yadav J.S."/>
            <person name="Pangilinan J."/>
            <person name="Larsson K.H."/>
            <person name="Matsuura K."/>
            <person name="Barry K."/>
            <person name="Labutti K."/>
            <person name="Kuo R."/>
            <person name="Ohm R.A."/>
            <person name="Bhattacharya S.S."/>
            <person name="Shirouzu T."/>
            <person name="Yoshinaga Y."/>
            <person name="Martin F.M."/>
            <person name="Grigoriev I.V."/>
            <person name="Hibbett D.S."/>
        </authorList>
    </citation>
    <scope>NUCLEOTIDE SEQUENCE [LARGE SCALE GENOMIC DNA]</scope>
    <source>
        <strain evidence="14 15">HHB14362 ss-1</strain>
    </source>
</reference>
<keyword evidence="7" id="KW-0862">Zinc</keyword>
<dbReference type="PROSITE" id="PS50203">
    <property type="entry name" value="CALPAIN_CAT"/>
    <property type="match status" value="1"/>
</dbReference>
<keyword evidence="2 10" id="KW-0645">Protease</keyword>
<evidence type="ECO:0000256" key="4">
    <source>
        <dbReference type="ARBA" id="ARBA00022771"/>
    </source>
</evidence>
<dbReference type="GO" id="GO:0006508">
    <property type="term" value="P:proteolysis"/>
    <property type="evidence" value="ECO:0007669"/>
    <property type="project" value="UniProtKB-KW"/>
</dbReference>
<dbReference type="SMART" id="SM00291">
    <property type="entry name" value="ZnF_ZZ"/>
    <property type="match status" value="1"/>
</dbReference>
<dbReference type="Gene3D" id="3.90.70.10">
    <property type="entry name" value="Cysteine proteinases"/>
    <property type="match status" value="1"/>
</dbReference>
<feature type="active site" evidence="8 10">
    <location>
        <position position="336"/>
    </location>
</feature>
<evidence type="ECO:0000259" key="12">
    <source>
        <dbReference type="PROSITE" id="PS50135"/>
    </source>
</evidence>
<dbReference type="SUPFAM" id="SSF54001">
    <property type="entry name" value="Cysteine proteinases"/>
    <property type="match status" value="1"/>
</dbReference>
<organism evidence="14 15">
    <name type="scientific">Neolentinus lepideus HHB14362 ss-1</name>
    <dbReference type="NCBI Taxonomy" id="1314782"/>
    <lineage>
        <taxon>Eukaryota</taxon>
        <taxon>Fungi</taxon>
        <taxon>Dikarya</taxon>
        <taxon>Basidiomycota</taxon>
        <taxon>Agaricomycotina</taxon>
        <taxon>Agaricomycetes</taxon>
        <taxon>Gloeophyllales</taxon>
        <taxon>Gloeophyllaceae</taxon>
        <taxon>Neolentinus</taxon>
    </lineage>
</organism>
<evidence type="ECO:0000313" key="15">
    <source>
        <dbReference type="Proteomes" id="UP000076761"/>
    </source>
</evidence>
<dbReference type="SUPFAM" id="SSF57850">
    <property type="entry name" value="RING/U-box"/>
    <property type="match status" value="1"/>
</dbReference>
<evidence type="ECO:0000256" key="1">
    <source>
        <dbReference type="ARBA" id="ARBA00007623"/>
    </source>
</evidence>
<keyword evidence="4 9" id="KW-0863">Zinc-finger</keyword>
<evidence type="ECO:0000256" key="9">
    <source>
        <dbReference type="PROSITE-ProRule" id="PRU00228"/>
    </source>
</evidence>
<dbReference type="Gene3D" id="3.30.60.90">
    <property type="match status" value="1"/>
</dbReference>
<dbReference type="OrthoDB" id="424753at2759"/>
<keyword evidence="3" id="KW-0479">Metal-binding</keyword>
<dbReference type="SMART" id="SM00230">
    <property type="entry name" value="CysPc"/>
    <property type="match status" value="1"/>
</dbReference>
<feature type="region of interest" description="Disordered" evidence="11">
    <location>
        <begin position="517"/>
        <end position="545"/>
    </location>
</feature>
<dbReference type="PRINTS" id="PR00704">
    <property type="entry name" value="CALPAIN"/>
</dbReference>
<name>A0A165SLD8_9AGAM</name>
<dbReference type="AlphaFoldDB" id="A0A165SLD8"/>
<keyword evidence="15" id="KW-1185">Reference proteome</keyword>
<dbReference type="InterPro" id="IPR043145">
    <property type="entry name" value="Znf_ZZ_sf"/>
</dbReference>
<comment type="similarity">
    <text evidence="1">Belongs to the peptidase C2 family.</text>
</comment>
<keyword evidence="6 10" id="KW-0788">Thiol protease</keyword>
<feature type="compositionally biased region" description="Basic and acidic residues" evidence="11">
    <location>
        <begin position="517"/>
        <end position="536"/>
    </location>
</feature>
<dbReference type="CDD" id="cd02249">
    <property type="entry name" value="ZZ"/>
    <property type="match status" value="1"/>
</dbReference>
<protein>
    <submittedName>
        <fullName evidence="14">Cysteine proteinase</fullName>
    </submittedName>
</protein>
<dbReference type="STRING" id="1314782.A0A165SLD8"/>
<sequence>MGRTAGQRLGVPTRRSTEDVGKWEQQKDKFNLVVTEEMKAAWKRCEDKVNWIIKDCTKRNRCFRDREFDLEEDRDICLYGLEVDQKLDPLDVLRVTDIFRDHGSTGIRLFKEGATAEDLVQGELADCWILSALATVCTASRDYNWIEKEICVKHDVEIGVYGFIFYRDCGWVDIVVDDLLFVHSTQYENLPDEEKKRFRKDKRQYNQMARSGSKALYFASSRTEGEVWVPLIEKAFAKLYGDYSAINYGHTWDAVENLTGGVSNSFHLHDVLSKDTFWEDELSKMVNTAIIDRVFSCDIREIEGGEVQGLRTNHAYSVIKAIGHVATGKRFVKMRNPWGKDGEWNGPWSDGSIEWTSNWPSLEMGEEVRIQPEDLEHTFGNDGQFIMEYEDFMSTWTNVDRTRLFNDEWVYSSHWLNVATRPEFAAWSPGDVSFSIIVAKKTPAVIVLSRLDDRGFQELSGCYSWSLDFVVYREGPETYEVGRSTHERLWSRSVNVELDLEEGTYIVHVRLDRRHRDGDEADQDGYRRNQDRRNNEPLDGSSHAGNVYYTNQLKRKIEALDGSFYPDDVKRKRFITSLSYTKEVALRRNQWDRRKLEKKWAAAIASRSLASNFDYSSHQEMIPITYDFLAGRDLRKIQTEILNAERERANSSPVHLGAPQLDELTGERVDRRTKIFNGDGFICDHCGNEVGGPFWHCSVCVEFDICSKCKDKGLESHGGGTPHALWFIQNEEIAKALEQHMYGEGTGTHPEDREVIIGLRVYTYKEAKPEIHGSLRQGSLVRLAFKKNGHAKTGLGMNGA</sequence>
<accession>A0A165SLD8</accession>
<gene>
    <name evidence="14" type="ORF">NEOLEDRAFT_357519</name>
</gene>
<evidence type="ECO:0000256" key="6">
    <source>
        <dbReference type="ARBA" id="ARBA00022807"/>
    </source>
</evidence>
<evidence type="ECO:0000259" key="13">
    <source>
        <dbReference type="PROSITE" id="PS50203"/>
    </source>
</evidence>
<evidence type="ECO:0000256" key="5">
    <source>
        <dbReference type="ARBA" id="ARBA00022801"/>
    </source>
</evidence>
<dbReference type="InterPro" id="IPR000433">
    <property type="entry name" value="Znf_ZZ"/>
</dbReference>
<dbReference type="InterPro" id="IPR001300">
    <property type="entry name" value="Peptidase_C2_calpain_cat"/>
</dbReference>